<dbReference type="InterPro" id="IPR017900">
    <property type="entry name" value="4Fe4S_Fe_S_CS"/>
</dbReference>
<reference evidence="9" key="1">
    <citation type="submission" date="2024-05" db="EMBL/GenBank/DDBJ databases">
        <title>Isolation and characterization of Sporomusa carbonis sp. nov., a carboxydotrophic hydrogenogen in the genus of Sporomusa isolated from a charcoal burning pile.</title>
        <authorList>
            <person name="Boeer T."/>
            <person name="Rosenbaum F."/>
            <person name="Eysell L."/>
            <person name="Mueller V."/>
            <person name="Daniel R."/>
            <person name="Poehlein A."/>
        </authorList>
    </citation>
    <scope>NUCLEOTIDE SEQUENCE [LARGE SCALE GENOMIC DNA]</scope>
    <source>
        <strain evidence="9">DSM 10669</strain>
    </source>
</reference>
<evidence type="ECO:0000313" key="10">
    <source>
        <dbReference type="Proteomes" id="UP000216752"/>
    </source>
</evidence>
<dbReference type="PANTHER" id="PTHR43177">
    <property type="entry name" value="PROTEIN NRFC"/>
    <property type="match status" value="1"/>
</dbReference>
<keyword evidence="10" id="KW-1185">Reference proteome</keyword>
<dbReference type="Proteomes" id="UP000216752">
    <property type="component" value="Chromosome"/>
</dbReference>
<evidence type="ECO:0000256" key="3">
    <source>
        <dbReference type="ARBA" id="ARBA00022723"/>
    </source>
</evidence>
<accession>A0ABZ3IUZ0</accession>
<evidence type="ECO:0000256" key="1">
    <source>
        <dbReference type="ARBA" id="ARBA00022448"/>
    </source>
</evidence>
<dbReference type="RefSeq" id="WP_094603623.1">
    <property type="nucleotide sequence ID" value="NZ_CP155573.1"/>
</dbReference>
<proteinExistence type="predicted"/>
<sequence>MQKEILIRYERCMGCHSCEVACAVAHSSSKTLVGALLSDKPPLKQIYVEQIDNLKAPIACRHCEEAPCVELCTTHSLHHTPDGLVTNSDRQDKCIGCWMCIMACPFGVIRQDGDKRRAVKCDRECLDEEGIPACVKACPTSALVFSTIADFQAGKRRGQVAVLEDCASSSQD</sequence>
<dbReference type="Pfam" id="PF13247">
    <property type="entry name" value="Fer4_11"/>
    <property type="match status" value="1"/>
</dbReference>
<dbReference type="SUPFAM" id="SSF54862">
    <property type="entry name" value="4Fe-4S ferredoxins"/>
    <property type="match status" value="1"/>
</dbReference>
<name>A0ABZ3IUZ0_9FIRM</name>
<gene>
    <name evidence="9" type="primary">cooF</name>
    <name evidence="9" type="ORF">SPSIL_054710</name>
</gene>
<dbReference type="InterPro" id="IPR050954">
    <property type="entry name" value="ET_IronSulfur_Cluster-Binding"/>
</dbReference>
<evidence type="ECO:0000256" key="2">
    <source>
        <dbReference type="ARBA" id="ARBA00022485"/>
    </source>
</evidence>
<keyword evidence="2" id="KW-0004">4Fe-4S</keyword>
<keyword evidence="4" id="KW-0677">Repeat</keyword>
<dbReference type="PANTHER" id="PTHR43177:SF5">
    <property type="entry name" value="ANAEROBIC DIMETHYL SULFOXIDE REDUCTASE CHAIN B-RELATED"/>
    <property type="match status" value="1"/>
</dbReference>
<keyword evidence="6" id="KW-0408">Iron</keyword>
<evidence type="ECO:0000259" key="8">
    <source>
        <dbReference type="PROSITE" id="PS51379"/>
    </source>
</evidence>
<evidence type="ECO:0000256" key="4">
    <source>
        <dbReference type="ARBA" id="ARBA00022737"/>
    </source>
</evidence>
<evidence type="ECO:0000256" key="5">
    <source>
        <dbReference type="ARBA" id="ARBA00022982"/>
    </source>
</evidence>
<dbReference type="EMBL" id="CP155573">
    <property type="protein sequence ID" value="XFO69239.1"/>
    <property type="molecule type" value="Genomic_DNA"/>
</dbReference>
<dbReference type="PROSITE" id="PS00198">
    <property type="entry name" value="4FE4S_FER_1"/>
    <property type="match status" value="1"/>
</dbReference>
<dbReference type="InterPro" id="IPR017896">
    <property type="entry name" value="4Fe4S_Fe-S-bd"/>
</dbReference>
<keyword evidence="1" id="KW-0813">Transport</keyword>
<dbReference type="PROSITE" id="PS51379">
    <property type="entry name" value="4FE4S_FER_2"/>
    <property type="match status" value="2"/>
</dbReference>
<dbReference type="Gene3D" id="3.30.70.20">
    <property type="match status" value="2"/>
</dbReference>
<protein>
    <submittedName>
        <fullName evidence="9">Iron-sulfur protein</fullName>
    </submittedName>
</protein>
<keyword evidence="7" id="KW-0411">Iron-sulfur</keyword>
<organism evidence="9 10">
    <name type="scientific">Sporomusa silvacetica DSM 10669</name>
    <dbReference type="NCBI Taxonomy" id="1123289"/>
    <lineage>
        <taxon>Bacteria</taxon>
        <taxon>Bacillati</taxon>
        <taxon>Bacillota</taxon>
        <taxon>Negativicutes</taxon>
        <taxon>Selenomonadales</taxon>
        <taxon>Sporomusaceae</taxon>
        <taxon>Sporomusa</taxon>
    </lineage>
</organism>
<feature type="domain" description="4Fe-4S ferredoxin-type" evidence="8">
    <location>
        <begin position="84"/>
        <end position="114"/>
    </location>
</feature>
<keyword evidence="5" id="KW-0249">Electron transport</keyword>
<keyword evidence="3" id="KW-0479">Metal-binding</keyword>
<dbReference type="CDD" id="cd10563">
    <property type="entry name" value="CooF_like"/>
    <property type="match status" value="1"/>
</dbReference>
<evidence type="ECO:0000256" key="7">
    <source>
        <dbReference type="ARBA" id="ARBA00023014"/>
    </source>
</evidence>
<evidence type="ECO:0000256" key="6">
    <source>
        <dbReference type="ARBA" id="ARBA00023004"/>
    </source>
</evidence>
<feature type="domain" description="4Fe-4S ferredoxin-type" evidence="8">
    <location>
        <begin position="3"/>
        <end position="31"/>
    </location>
</feature>
<evidence type="ECO:0000313" key="9">
    <source>
        <dbReference type="EMBL" id="XFO69239.1"/>
    </source>
</evidence>